<dbReference type="Proteomes" id="UP000824633">
    <property type="component" value="Chromosome"/>
</dbReference>
<evidence type="ECO:0000256" key="2">
    <source>
        <dbReference type="ARBA" id="ARBA00023015"/>
    </source>
</evidence>
<keyword evidence="3 7" id="KW-0238">DNA-binding</keyword>
<dbReference type="InterPro" id="IPR039420">
    <property type="entry name" value="WalR-like"/>
</dbReference>
<keyword evidence="4" id="KW-0804">Transcription</keyword>
<dbReference type="PROSITE" id="PS51755">
    <property type="entry name" value="OMPR_PHOB"/>
    <property type="match status" value="1"/>
</dbReference>
<feature type="DNA-binding region" description="OmpR/PhoB-type" evidence="7">
    <location>
        <begin position="135"/>
        <end position="234"/>
    </location>
</feature>
<sequence length="234" mass="26701">MKENRNINILVVEDDADINGLINRILIKAGYNVKQAFSGTEAKMCLDLQDFQLILLDLMLPGMTGEQIISEIRMKKKMPIIVISAKTTPEDKINVLELGADDFVTKPFDVNEVVARVNAQLRRYTEFSNANKEENLVLAYKEITIDKEQMQMCVKGSPVQVTVKEFTIMDLLMTNPKKVFTKSNLFERVWNEEFFGDDNTINVHISNLRSKISAIDSENEYIKTVWGIGFKLAE</sequence>
<dbReference type="InterPro" id="IPR011006">
    <property type="entry name" value="CheY-like_superfamily"/>
</dbReference>
<reference evidence="11" key="1">
    <citation type="submission" date="2021-07" db="EMBL/GenBank/DDBJ databases">
        <title>Complete genome sequencing of a Clostridium isolate.</title>
        <authorList>
            <person name="Ueki A."/>
            <person name="Tonouchi A."/>
        </authorList>
    </citation>
    <scope>NUCLEOTIDE SEQUENCE [LARGE SCALE GENOMIC DNA]</scope>
    <source>
        <strain evidence="11">C5S11</strain>
    </source>
</reference>
<evidence type="ECO:0000256" key="3">
    <source>
        <dbReference type="ARBA" id="ARBA00023125"/>
    </source>
</evidence>
<dbReference type="InterPro" id="IPR001789">
    <property type="entry name" value="Sig_transdc_resp-reg_receiver"/>
</dbReference>
<accession>A0ABM7T5K0</accession>
<feature type="domain" description="OmpR/PhoB-type" evidence="9">
    <location>
        <begin position="135"/>
        <end position="234"/>
    </location>
</feature>
<evidence type="ECO:0000256" key="6">
    <source>
        <dbReference type="PROSITE-ProRule" id="PRU00169"/>
    </source>
</evidence>
<evidence type="ECO:0000256" key="4">
    <source>
        <dbReference type="ARBA" id="ARBA00023163"/>
    </source>
</evidence>
<evidence type="ECO:0000256" key="1">
    <source>
        <dbReference type="ARBA" id="ARBA00018672"/>
    </source>
</evidence>
<keyword evidence="11" id="KW-1185">Reference proteome</keyword>
<gene>
    <name evidence="10" type="ORF">psyc5s11_26620</name>
</gene>
<feature type="modified residue" description="4-aspartylphosphate" evidence="6">
    <location>
        <position position="57"/>
    </location>
</feature>
<organism evidence="10 11">
    <name type="scientific">Clostridium gelidum</name>
    <dbReference type="NCBI Taxonomy" id="704125"/>
    <lineage>
        <taxon>Bacteria</taxon>
        <taxon>Bacillati</taxon>
        <taxon>Bacillota</taxon>
        <taxon>Clostridia</taxon>
        <taxon>Eubacteriales</taxon>
        <taxon>Clostridiaceae</taxon>
        <taxon>Clostridium</taxon>
    </lineage>
</organism>
<dbReference type="GO" id="GO:0003677">
    <property type="term" value="F:DNA binding"/>
    <property type="evidence" value="ECO:0007669"/>
    <property type="project" value="UniProtKB-KW"/>
</dbReference>
<dbReference type="InterPro" id="IPR001867">
    <property type="entry name" value="OmpR/PhoB-type_DNA-bd"/>
</dbReference>
<comment type="function">
    <text evidence="5">May play the central regulatory role in sporulation. It may be an element of the effector pathway responsible for the activation of sporulation genes in response to nutritional stress. Spo0A may act in concert with spo0H (a sigma factor) to control the expression of some genes that are critical to the sporulation process.</text>
</comment>
<evidence type="ECO:0000256" key="7">
    <source>
        <dbReference type="PROSITE-ProRule" id="PRU01091"/>
    </source>
</evidence>
<dbReference type="Gene3D" id="3.40.50.2300">
    <property type="match status" value="1"/>
</dbReference>
<name>A0ABM7T5K0_9CLOT</name>
<evidence type="ECO:0000259" key="8">
    <source>
        <dbReference type="PROSITE" id="PS50110"/>
    </source>
</evidence>
<dbReference type="SMART" id="SM00448">
    <property type="entry name" value="REC"/>
    <property type="match status" value="1"/>
</dbReference>
<dbReference type="SUPFAM" id="SSF52172">
    <property type="entry name" value="CheY-like"/>
    <property type="match status" value="1"/>
</dbReference>
<evidence type="ECO:0000313" key="10">
    <source>
        <dbReference type="EMBL" id="BCZ46595.1"/>
    </source>
</evidence>
<proteinExistence type="predicted"/>
<dbReference type="Gene3D" id="6.10.250.690">
    <property type="match status" value="1"/>
</dbReference>
<dbReference type="CDD" id="cd00383">
    <property type="entry name" value="trans_reg_C"/>
    <property type="match status" value="1"/>
</dbReference>
<dbReference type="PANTHER" id="PTHR48111:SF2">
    <property type="entry name" value="RESPONSE REGULATOR SAER"/>
    <property type="match status" value="1"/>
</dbReference>
<evidence type="ECO:0000313" key="11">
    <source>
        <dbReference type="Proteomes" id="UP000824633"/>
    </source>
</evidence>
<dbReference type="Pfam" id="PF00072">
    <property type="entry name" value="Response_reg"/>
    <property type="match status" value="1"/>
</dbReference>
<feature type="domain" description="Response regulatory" evidence="8">
    <location>
        <begin position="8"/>
        <end position="121"/>
    </location>
</feature>
<evidence type="ECO:0000259" key="9">
    <source>
        <dbReference type="PROSITE" id="PS51755"/>
    </source>
</evidence>
<dbReference type="EMBL" id="AP024849">
    <property type="protein sequence ID" value="BCZ46595.1"/>
    <property type="molecule type" value="Genomic_DNA"/>
</dbReference>
<protein>
    <recommendedName>
        <fullName evidence="1">Stage 0 sporulation protein A homolog</fullName>
    </recommendedName>
</protein>
<dbReference type="PROSITE" id="PS50110">
    <property type="entry name" value="RESPONSE_REGULATORY"/>
    <property type="match status" value="1"/>
</dbReference>
<keyword evidence="6" id="KW-0597">Phosphoprotein</keyword>
<dbReference type="RefSeq" id="WP_224038069.1">
    <property type="nucleotide sequence ID" value="NZ_AP024849.1"/>
</dbReference>
<dbReference type="Gene3D" id="1.10.10.10">
    <property type="entry name" value="Winged helix-like DNA-binding domain superfamily/Winged helix DNA-binding domain"/>
    <property type="match status" value="1"/>
</dbReference>
<dbReference type="SMART" id="SM00862">
    <property type="entry name" value="Trans_reg_C"/>
    <property type="match status" value="1"/>
</dbReference>
<dbReference type="PANTHER" id="PTHR48111">
    <property type="entry name" value="REGULATOR OF RPOS"/>
    <property type="match status" value="1"/>
</dbReference>
<dbReference type="InterPro" id="IPR036388">
    <property type="entry name" value="WH-like_DNA-bd_sf"/>
</dbReference>
<dbReference type="Pfam" id="PF00486">
    <property type="entry name" value="Trans_reg_C"/>
    <property type="match status" value="1"/>
</dbReference>
<evidence type="ECO:0000256" key="5">
    <source>
        <dbReference type="ARBA" id="ARBA00024867"/>
    </source>
</evidence>
<keyword evidence="2" id="KW-0805">Transcription regulation</keyword>